<dbReference type="InterPro" id="IPR051394">
    <property type="entry name" value="Glutamate_Synthase"/>
</dbReference>
<dbReference type="InterPro" id="IPR002489">
    <property type="entry name" value="Glu_synth_asu_C"/>
</dbReference>
<proteinExistence type="predicted"/>
<dbReference type="GO" id="GO:0016491">
    <property type="term" value="F:oxidoreductase activity"/>
    <property type="evidence" value="ECO:0007669"/>
    <property type="project" value="InterPro"/>
</dbReference>
<accession>A0AA88UTI7</accession>
<dbReference type="SUPFAM" id="SSF69336">
    <property type="entry name" value="Alpha subunit of glutamate synthase, C-terminal domain"/>
    <property type="match status" value="1"/>
</dbReference>
<dbReference type="PANTHER" id="PTHR43100">
    <property type="entry name" value="GLUTAMATE SYNTHASE [NADPH] SMALL CHAIN"/>
    <property type="match status" value="1"/>
</dbReference>
<dbReference type="PANTHER" id="PTHR43100:SF1">
    <property type="entry name" value="GLUTAMATE SYNTHASE [NADPH] SMALL CHAIN"/>
    <property type="match status" value="1"/>
</dbReference>
<evidence type="ECO:0000313" key="2">
    <source>
        <dbReference type="EMBL" id="KAK2992593.1"/>
    </source>
</evidence>
<name>A0AA88UTI7_9ASTE</name>
<dbReference type="Pfam" id="PF01493">
    <property type="entry name" value="GXGXG"/>
    <property type="match status" value="1"/>
</dbReference>
<gene>
    <name evidence="2" type="ORF">RJ640_013213</name>
</gene>
<dbReference type="Gene3D" id="2.160.20.60">
    <property type="entry name" value="Glutamate synthase, alpha subunit, C-terminal domain"/>
    <property type="match status" value="1"/>
</dbReference>
<reference evidence="2" key="1">
    <citation type="submission" date="2022-12" db="EMBL/GenBank/DDBJ databases">
        <title>Draft genome assemblies for two species of Escallonia (Escalloniales).</title>
        <authorList>
            <person name="Chanderbali A."/>
            <person name="Dervinis C."/>
            <person name="Anghel I."/>
            <person name="Soltis D."/>
            <person name="Soltis P."/>
            <person name="Zapata F."/>
        </authorList>
    </citation>
    <scope>NUCLEOTIDE SEQUENCE</scope>
    <source>
        <strain evidence="2">UCBG92.1500</strain>
        <tissue evidence="2">Leaf</tissue>
    </source>
</reference>
<evidence type="ECO:0000259" key="1">
    <source>
        <dbReference type="Pfam" id="PF01493"/>
    </source>
</evidence>
<feature type="domain" description="Glutamate synthase alpha subunit C-terminal" evidence="1">
    <location>
        <begin position="53"/>
        <end position="92"/>
    </location>
</feature>
<dbReference type="InterPro" id="IPR036485">
    <property type="entry name" value="Glu_synth_asu_C_sf"/>
</dbReference>
<dbReference type="Proteomes" id="UP001187471">
    <property type="component" value="Unassembled WGS sequence"/>
</dbReference>
<comment type="caution">
    <text evidence="2">The sequence shown here is derived from an EMBL/GenBank/DDBJ whole genome shotgun (WGS) entry which is preliminary data.</text>
</comment>
<organism evidence="2 3">
    <name type="scientific">Escallonia rubra</name>
    <dbReference type="NCBI Taxonomy" id="112253"/>
    <lineage>
        <taxon>Eukaryota</taxon>
        <taxon>Viridiplantae</taxon>
        <taxon>Streptophyta</taxon>
        <taxon>Embryophyta</taxon>
        <taxon>Tracheophyta</taxon>
        <taxon>Spermatophyta</taxon>
        <taxon>Magnoliopsida</taxon>
        <taxon>eudicotyledons</taxon>
        <taxon>Gunneridae</taxon>
        <taxon>Pentapetalae</taxon>
        <taxon>asterids</taxon>
        <taxon>campanulids</taxon>
        <taxon>Escalloniales</taxon>
        <taxon>Escalloniaceae</taxon>
        <taxon>Escallonia</taxon>
    </lineage>
</organism>
<keyword evidence="3" id="KW-1185">Reference proteome</keyword>
<sequence>MAKDGDAKTKVKFRKTLYDVSLNIIDLNAKFICTNCYHNIYWWDYHRAWKNREDFAAGMSGGVAYVLDVDSKFQPRCNFELVDLDKVEEEDDIMTLKMMIQQRQ</sequence>
<evidence type="ECO:0000313" key="3">
    <source>
        <dbReference type="Proteomes" id="UP001187471"/>
    </source>
</evidence>
<dbReference type="EMBL" id="JAVXUO010000396">
    <property type="protein sequence ID" value="KAK2992593.1"/>
    <property type="molecule type" value="Genomic_DNA"/>
</dbReference>
<protein>
    <recommendedName>
        <fullName evidence="1">Glutamate synthase alpha subunit C-terminal domain-containing protein</fullName>
    </recommendedName>
</protein>
<dbReference type="AlphaFoldDB" id="A0AA88UTI7"/>